<name>A0A2Z6PIV0_TRISU</name>
<feature type="chain" id="PRO_5016259865" description="Leucine-rich repeat-containing N-terminal plant-type domain-containing protein" evidence="2">
    <location>
        <begin position="25"/>
        <end position="372"/>
    </location>
</feature>
<dbReference type="InterPro" id="IPR001611">
    <property type="entry name" value="Leu-rich_rpt"/>
</dbReference>
<evidence type="ECO:0000256" key="1">
    <source>
        <dbReference type="ARBA" id="ARBA00004196"/>
    </source>
</evidence>
<accession>A0A2Z6PIV0</accession>
<keyword evidence="2" id="KW-0732">Signal</keyword>
<dbReference type="Pfam" id="PF00560">
    <property type="entry name" value="LRR_1"/>
    <property type="match status" value="1"/>
</dbReference>
<evidence type="ECO:0008006" key="5">
    <source>
        <dbReference type="Google" id="ProtNLM"/>
    </source>
</evidence>
<keyword evidence="4" id="KW-1185">Reference proteome</keyword>
<feature type="signal peptide" evidence="2">
    <location>
        <begin position="1"/>
        <end position="24"/>
    </location>
</feature>
<organism evidence="3 4">
    <name type="scientific">Trifolium subterraneum</name>
    <name type="common">Subterranean clover</name>
    <dbReference type="NCBI Taxonomy" id="3900"/>
    <lineage>
        <taxon>Eukaryota</taxon>
        <taxon>Viridiplantae</taxon>
        <taxon>Streptophyta</taxon>
        <taxon>Embryophyta</taxon>
        <taxon>Tracheophyta</taxon>
        <taxon>Spermatophyta</taxon>
        <taxon>Magnoliopsida</taxon>
        <taxon>eudicotyledons</taxon>
        <taxon>Gunneridae</taxon>
        <taxon>Pentapetalae</taxon>
        <taxon>rosids</taxon>
        <taxon>fabids</taxon>
        <taxon>Fabales</taxon>
        <taxon>Fabaceae</taxon>
        <taxon>Papilionoideae</taxon>
        <taxon>50 kb inversion clade</taxon>
        <taxon>NPAAA clade</taxon>
        <taxon>Hologalegina</taxon>
        <taxon>IRL clade</taxon>
        <taxon>Trifolieae</taxon>
        <taxon>Trifolium</taxon>
    </lineage>
</organism>
<dbReference type="PANTHER" id="PTHR48059">
    <property type="entry name" value="POLYGALACTURONASE INHIBITOR 1"/>
    <property type="match status" value="1"/>
</dbReference>
<sequence>MSMKSTAPTMFFMLILLFIFLSQNKPSIDQLEQKAIYQVLDSLNSNIPWSTLYPNDLCRSPPPGVVCDDDDDRDHQHRKAHIVELNFGYVSDQTQTPPCSHNATLNPLLFTSFTYLRKLSFYKCFNNTQNPIHLPSLPSFPISLEELFFIENPAIVSPLQPFLTNLTTSLKRLVISGNGFYGELLPHIGDFLHLEELTISRSNIFGQLPASLGMLNKLEILDLSHNEFQGCVPEHLGNLISLLKLNLSFNEFGSRSEAWTRVVAKSSAQAQSDTAAGFLLFWYRLFWKGQCSGSIVPRFGVILRKDWFVCRCIVVRTQHVGAHSFQPQLGISLKSVSAWLRAEVLVMVRIDVLVIGVSVVASLGSRYFCILV</sequence>
<dbReference type="Proteomes" id="UP000242715">
    <property type="component" value="Unassembled WGS sequence"/>
</dbReference>
<dbReference type="PANTHER" id="PTHR48059:SF36">
    <property type="entry name" value="LEUCINE-RICH REPEAT DOMAIN, L DOMAIN-CONTAINING PROTEIN-RELATED"/>
    <property type="match status" value="1"/>
</dbReference>
<gene>
    <name evidence="3" type="ORF">TSUD_29010</name>
</gene>
<dbReference type="InterPro" id="IPR051848">
    <property type="entry name" value="PGIP"/>
</dbReference>
<dbReference type="OrthoDB" id="676979at2759"/>
<proteinExistence type="predicted"/>
<dbReference type="AlphaFoldDB" id="A0A2Z6PIV0"/>
<dbReference type="SUPFAM" id="SSF52047">
    <property type="entry name" value="RNI-like"/>
    <property type="match status" value="1"/>
</dbReference>
<comment type="subcellular location">
    <subcellularLocation>
        <location evidence="1">Cell envelope</location>
    </subcellularLocation>
</comment>
<evidence type="ECO:0000313" key="3">
    <source>
        <dbReference type="EMBL" id="GAU50215.1"/>
    </source>
</evidence>
<dbReference type="InterPro" id="IPR032675">
    <property type="entry name" value="LRR_dom_sf"/>
</dbReference>
<reference evidence="4" key="1">
    <citation type="journal article" date="2017" name="Front. Plant Sci.">
        <title>Climate Clever Clovers: New Paradigm to Reduce the Environmental Footprint of Ruminants by Breeding Low Methanogenic Forages Utilizing Haplotype Variation.</title>
        <authorList>
            <person name="Kaur P."/>
            <person name="Appels R."/>
            <person name="Bayer P.E."/>
            <person name="Keeble-Gagnere G."/>
            <person name="Wang J."/>
            <person name="Hirakawa H."/>
            <person name="Shirasawa K."/>
            <person name="Vercoe P."/>
            <person name="Stefanova K."/>
            <person name="Durmic Z."/>
            <person name="Nichols P."/>
            <person name="Revell C."/>
            <person name="Isobe S.N."/>
            <person name="Edwards D."/>
            <person name="Erskine W."/>
        </authorList>
    </citation>
    <scope>NUCLEOTIDE SEQUENCE [LARGE SCALE GENOMIC DNA]</scope>
    <source>
        <strain evidence="4">cv. Daliak</strain>
    </source>
</reference>
<dbReference type="EMBL" id="DF974715">
    <property type="protein sequence ID" value="GAU50215.1"/>
    <property type="molecule type" value="Genomic_DNA"/>
</dbReference>
<protein>
    <recommendedName>
        <fullName evidence="5">Leucine-rich repeat-containing N-terminal plant-type domain-containing protein</fullName>
    </recommendedName>
</protein>
<evidence type="ECO:0000313" key="4">
    <source>
        <dbReference type="Proteomes" id="UP000242715"/>
    </source>
</evidence>
<evidence type="ECO:0000256" key="2">
    <source>
        <dbReference type="SAM" id="SignalP"/>
    </source>
</evidence>
<dbReference type="Gene3D" id="3.80.10.10">
    <property type="entry name" value="Ribonuclease Inhibitor"/>
    <property type="match status" value="1"/>
</dbReference>